<dbReference type="Proteomes" id="UP000628109">
    <property type="component" value="Unassembled WGS sequence"/>
</dbReference>
<feature type="chain" id="PRO_5045433177" description="Lipoprotein" evidence="1">
    <location>
        <begin position="26"/>
        <end position="130"/>
    </location>
</feature>
<protein>
    <recommendedName>
        <fullName evidence="4">Lipoprotein</fullName>
    </recommendedName>
</protein>
<feature type="signal peptide" evidence="1">
    <location>
        <begin position="1"/>
        <end position="25"/>
    </location>
</feature>
<gene>
    <name evidence="2" type="ORF">GCM10019071_14410</name>
</gene>
<reference evidence="3" key="1">
    <citation type="journal article" date="2019" name="Int. J. Syst. Evol. Microbiol.">
        <title>The Global Catalogue of Microorganisms (GCM) 10K type strain sequencing project: providing services to taxonomists for standard genome sequencing and annotation.</title>
        <authorList>
            <consortium name="The Broad Institute Genomics Platform"/>
            <consortium name="The Broad Institute Genome Sequencing Center for Infectious Disease"/>
            <person name="Wu L."/>
            <person name="Ma J."/>
        </authorList>
    </citation>
    <scope>NUCLEOTIDE SEQUENCE [LARGE SCALE GENOMIC DNA]</scope>
    <source>
        <strain evidence="3">CCM 7327</strain>
    </source>
</reference>
<keyword evidence="3" id="KW-1185">Reference proteome</keyword>
<evidence type="ECO:0000313" key="2">
    <source>
        <dbReference type="EMBL" id="GFZ86159.1"/>
    </source>
</evidence>
<organism evidence="2 3">
    <name type="scientific">Sphingobium fuliginis (strain ATCC 27551)</name>
    <dbReference type="NCBI Taxonomy" id="336203"/>
    <lineage>
        <taxon>Bacteria</taxon>
        <taxon>Pseudomonadati</taxon>
        <taxon>Pseudomonadota</taxon>
        <taxon>Alphaproteobacteria</taxon>
        <taxon>Sphingomonadales</taxon>
        <taxon>Sphingomonadaceae</taxon>
        <taxon>Sphingobium</taxon>
    </lineage>
</organism>
<sequence>MKQWKYLAIATLLLTGCSSGGTDTAANSAATEEMPANELADTAADATTADVAAETANWVLQRASMSGACHVKLEPAKPELGAVIAKKPTRAEICAEAKARHADDAADTGKCFAYTAGAIAECAKEKITLP</sequence>
<comment type="caution">
    <text evidence="2">The sequence shown here is derived from an EMBL/GenBank/DDBJ whole genome shotgun (WGS) entry which is preliminary data.</text>
</comment>
<evidence type="ECO:0000256" key="1">
    <source>
        <dbReference type="SAM" id="SignalP"/>
    </source>
</evidence>
<evidence type="ECO:0008006" key="4">
    <source>
        <dbReference type="Google" id="ProtNLM"/>
    </source>
</evidence>
<dbReference type="EMBL" id="BMDU01000002">
    <property type="protein sequence ID" value="GFZ86159.1"/>
    <property type="molecule type" value="Genomic_DNA"/>
</dbReference>
<accession>A0ABQ1ET47</accession>
<name>A0ABQ1ET47_SPHSA</name>
<evidence type="ECO:0000313" key="3">
    <source>
        <dbReference type="Proteomes" id="UP000628109"/>
    </source>
</evidence>
<dbReference type="RefSeq" id="WP_130029866.1">
    <property type="nucleotide sequence ID" value="NZ_BMDU01000002.1"/>
</dbReference>
<proteinExistence type="predicted"/>
<keyword evidence="1" id="KW-0732">Signal</keyword>
<dbReference type="PROSITE" id="PS51257">
    <property type="entry name" value="PROKAR_LIPOPROTEIN"/>
    <property type="match status" value="1"/>
</dbReference>